<feature type="non-terminal residue" evidence="1">
    <location>
        <position position="1"/>
    </location>
</feature>
<comment type="caution">
    <text evidence="1">The sequence shown here is derived from an EMBL/GenBank/DDBJ whole genome shotgun (WGS) entry which is preliminary data.</text>
</comment>
<gene>
    <name evidence="1" type="ORF">F3B51_27285</name>
</gene>
<organism evidence="1">
    <name type="scientific">Bacteroides ovatus</name>
    <dbReference type="NCBI Taxonomy" id="28116"/>
    <lineage>
        <taxon>Bacteria</taxon>
        <taxon>Pseudomonadati</taxon>
        <taxon>Bacteroidota</taxon>
        <taxon>Bacteroidia</taxon>
        <taxon>Bacteroidales</taxon>
        <taxon>Bacteroidaceae</taxon>
        <taxon>Bacteroides</taxon>
    </lineage>
</organism>
<dbReference type="EMBL" id="VWFN01000105">
    <property type="protein sequence ID" value="KAA4639468.1"/>
    <property type="molecule type" value="Genomic_DNA"/>
</dbReference>
<dbReference type="AlphaFoldDB" id="A0A6A1C8L7"/>
<proteinExistence type="predicted"/>
<accession>A0A6A1C8L7</accession>
<name>A0A6A1C8L7_BACOV</name>
<sequence>GYPIVNGYNHQLYLVPDLLHTMTVEIEEQDRYLRFRPDKKYELFYWDNAWISLGTQVATMDADCLQFNQVPQNVLMLLVPEYSERKERPFIIMPDGTRYWW</sequence>
<evidence type="ECO:0000313" key="1">
    <source>
        <dbReference type="EMBL" id="KAA4639468.1"/>
    </source>
</evidence>
<protein>
    <submittedName>
        <fullName evidence="1">Transglutaminase domain-containing protein</fullName>
    </submittedName>
</protein>
<reference evidence="1" key="1">
    <citation type="journal article" date="2019" name="Nat. Med.">
        <title>A library of human gut bacterial isolates paired with longitudinal multiomics data enables mechanistic microbiome research.</title>
        <authorList>
            <person name="Poyet M."/>
            <person name="Groussin M."/>
            <person name="Gibbons S.M."/>
            <person name="Avila-Pacheco J."/>
            <person name="Jiang X."/>
            <person name="Kearney S.M."/>
            <person name="Perrotta A.R."/>
            <person name="Berdy B."/>
            <person name="Zhao S."/>
            <person name="Lieberman T.D."/>
            <person name="Swanson P.K."/>
            <person name="Smith M."/>
            <person name="Roesemann S."/>
            <person name="Alexander J.E."/>
            <person name="Rich S.A."/>
            <person name="Livny J."/>
            <person name="Vlamakis H."/>
            <person name="Clish C."/>
            <person name="Bullock K."/>
            <person name="Deik A."/>
            <person name="Scott J."/>
            <person name="Pierce K.A."/>
            <person name="Xavier R.J."/>
            <person name="Alm E.J."/>
        </authorList>
    </citation>
    <scope>NUCLEOTIDE SEQUENCE</scope>
    <source>
        <strain evidence="1">BIOML-A13</strain>
    </source>
</reference>